<evidence type="ECO:0000313" key="3">
    <source>
        <dbReference type="Proteomes" id="UP000036987"/>
    </source>
</evidence>
<dbReference type="AlphaFoldDB" id="A0A0K9NYX8"/>
<organism evidence="2 3">
    <name type="scientific">Zostera marina</name>
    <name type="common">Eelgrass</name>
    <dbReference type="NCBI Taxonomy" id="29655"/>
    <lineage>
        <taxon>Eukaryota</taxon>
        <taxon>Viridiplantae</taxon>
        <taxon>Streptophyta</taxon>
        <taxon>Embryophyta</taxon>
        <taxon>Tracheophyta</taxon>
        <taxon>Spermatophyta</taxon>
        <taxon>Magnoliopsida</taxon>
        <taxon>Liliopsida</taxon>
        <taxon>Zosteraceae</taxon>
        <taxon>Zostera</taxon>
    </lineage>
</organism>
<evidence type="ECO:0000313" key="2">
    <source>
        <dbReference type="EMBL" id="KMZ61934.1"/>
    </source>
</evidence>
<dbReference type="EMBL" id="LFYR01001429">
    <property type="protein sequence ID" value="KMZ61934.1"/>
    <property type="molecule type" value="Genomic_DNA"/>
</dbReference>
<dbReference type="OrthoDB" id="1898716at2759"/>
<reference evidence="3" key="1">
    <citation type="journal article" date="2016" name="Nature">
        <title>The genome of the seagrass Zostera marina reveals angiosperm adaptation to the sea.</title>
        <authorList>
            <person name="Olsen J.L."/>
            <person name="Rouze P."/>
            <person name="Verhelst B."/>
            <person name="Lin Y.-C."/>
            <person name="Bayer T."/>
            <person name="Collen J."/>
            <person name="Dattolo E."/>
            <person name="De Paoli E."/>
            <person name="Dittami S."/>
            <person name="Maumus F."/>
            <person name="Michel G."/>
            <person name="Kersting A."/>
            <person name="Lauritano C."/>
            <person name="Lohaus R."/>
            <person name="Toepel M."/>
            <person name="Tonon T."/>
            <person name="Vanneste K."/>
            <person name="Amirebrahimi M."/>
            <person name="Brakel J."/>
            <person name="Bostroem C."/>
            <person name="Chovatia M."/>
            <person name="Grimwood J."/>
            <person name="Jenkins J.W."/>
            <person name="Jueterbock A."/>
            <person name="Mraz A."/>
            <person name="Stam W.T."/>
            <person name="Tice H."/>
            <person name="Bornberg-Bauer E."/>
            <person name="Green P.J."/>
            <person name="Pearson G.A."/>
            <person name="Procaccini G."/>
            <person name="Duarte C.M."/>
            <person name="Schmutz J."/>
            <person name="Reusch T.B.H."/>
            <person name="Van de Peer Y."/>
        </authorList>
    </citation>
    <scope>NUCLEOTIDE SEQUENCE [LARGE SCALE GENOMIC DNA]</scope>
    <source>
        <strain evidence="3">cv. Finnish</strain>
    </source>
</reference>
<accession>A0A0K9NYX8</accession>
<gene>
    <name evidence="2" type="ORF">ZOSMA_49G00010</name>
</gene>
<dbReference type="Pfam" id="PF01486">
    <property type="entry name" value="K-box"/>
    <property type="match status" value="1"/>
</dbReference>
<dbReference type="Proteomes" id="UP000036987">
    <property type="component" value="Unassembled WGS sequence"/>
</dbReference>
<dbReference type="GO" id="GO:0005634">
    <property type="term" value="C:nucleus"/>
    <property type="evidence" value="ECO:0007669"/>
    <property type="project" value="InterPro"/>
</dbReference>
<dbReference type="GO" id="GO:0003700">
    <property type="term" value="F:DNA-binding transcription factor activity"/>
    <property type="evidence" value="ECO:0007669"/>
    <property type="project" value="InterPro"/>
</dbReference>
<evidence type="ECO:0000259" key="1">
    <source>
        <dbReference type="PROSITE" id="PS51297"/>
    </source>
</evidence>
<keyword evidence="3" id="KW-1185">Reference proteome</keyword>
<protein>
    <recommendedName>
        <fullName evidence="1">K-box domain-containing protein</fullName>
    </recommendedName>
</protein>
<name>A0A0K9NYX8_ZOSMR</name>
<dbReference type="PROSITE" id="PS51297">
    <property type="entry name" value="K_BOX"/>
    <property type="match status" value="1"/>
</dbReference>
<comment type="caution">
    <text evidence="2">The sequence shown here is derived from an EMBL/GenBank/DDBJ whole genome shotgun (WGS) entry which is preliminary data.</text>
</comment>
<sequence>MGKQIDLLEISRRKLLGEEEVMTSSSEKLQQIENQLEKSLRNIRLKKVSSIFNIQNRKKSMP</sequence>
<dbReference type="InterPro" id="IPR002487">
    <property type="entry name" value="TF_Kbox"/>
</dbReference>
<proteinExistence type="predicted"/>
<feature type="domain" description="K-box" evidence="1">
    <location>
        <begin position="1"/>
        <end position="62"/>
    </location>
</feature>